<dbReference type="EMBL" id="KN824277">
    <property type="protein sequence ID" value="KIM33741.1"/>
    <property type="molecule type" value="Genomic_DNA"/>
</dbReference>
<feature type="compositionally biased region" description="Basic and acidic residues" evidence="9">
    <location>
        <begin position="1131"/>
        <end position="1154"/>
    </location>
</feature>
<gene>
    <name evidence="11" type="ORF">M408DRAFT_325349</name>
</gene>
<evidence type="ECO:0000256" key="2">
    <source>
        <dbReference type="ARBA" id="ARBA00011010"/>
    </source>
</evidence>
<dbReference type="Proteomes" id="UP000054097">
    <property type="component" value="Unassembled WGS sequence"/>
</dbReference>
<organism evidence="11 12">
    <name type="scientific">Serendipita vermifera MAFF 305830</name>
    <dbReference type="NCBI Taxonomy" id="933852"/>
    <lineage>
        <taxon>Eukaryota</taxon>
        <taxon>Fungi</taxon>
        <taxon>Dikarya</taxon>
        <taxon>Basidiomycota</taxon>
        <taxon>Agaricomycotina</taxon>
        <taxon>Agaricomycetes</taxon>
        <taxon>Sebacinales</taxon>
        <taxon>Serendipitaceae</taxon>
        <taxon>Serendipita</taxon>
    </lineage>
</organism>
<keyword evidence="4" id="KW-0493">Microtubule</keyword>
<feature type="region of interest" description="Disordered" evidence="9">
    <location>
        <begin position="1108"/>
        <end position="1159"/>
    </location>
</feature>
<dbReference type="Pfam" id="PF12455">
    <property type="entry name" value="Dynactin"/>
    <property type="match status" value="1"/>
</dbReference>
<evidence type="ECO:0000256" key="7">
    <source>
        <dbReference type="ARBA" id="ARBA00023212"/>
    </source>
</evidence>
<dbReference type="Gene3D" id="2.30.30.190">
    <property type="entry name" value="CAP Gly-rich-like domain"/>
    <property type="match status" value="1"/>
</dbReference>
<dbReference type="HOGENOM" id="CLU_002523_2_0_1"/>
<evidence type="ECO:0000256" key="4">
    <source>
        <dbReference type="ARBA" id="ARBA00022701"/>
    </source>
</evidence>
<dbReference type="InterPro" id="IPR022157">
    <property type="entry name" value="Dynactin"/>
</dbReference>
<comment type="similarity">
    <text evidence="2">Belongs to the dynactin 150 kDa subunit family.</text>
</comment>
<reference evidence="12" key="2">
    <citation type="submission" date="2015-01" db="EMBL/GenBank/DDBJ databases">
        <title>Evolutionary Origins and Diversification of the Mycorrhizal Mutualists.</title>
        <authorList>
            <consortium name="DOE Joint Genome Institute"/>
            <consortium name="Mycorrhizal Genomics Consortium"/>
            <person name="Kohler A."/>
            <person name="Kuo A."/>
            <person name="Nagy L.G."/>
            <person name="Floudas D."/>
            <person name="Copeland A."/>
            <person name="Barry K.W."/>
            <person name="Cichocki N."/>
            <person name="Veneault-Fourrey C."/>
            <person name="LaButti K."/>
            <person name="Lindquist E.A."/>
            <person name="Lipzen A."/>
            <person name="Lundell T."/>
            <person name="Morin E."/>
            <person name="Murat C."/>
            <person name="Riley R."/>
            <person name="Ohm R."/>
            <person name="Sun H."/>
            <person name="Tunlid A."/>
            <person name="Henrissat B."/>
            <person name="Grigoriev I.V."/>
            <person name="Hibbett D.S."/>
            <person name="Martin F."/>
        </authorList>
    </citation>
    <scope>NUCLEOTIDE SEQUENCE [LARGE SCALE GENOMIC DNA]</scope>
    <source>
        <strain evidence="12">MAFF 305830</strain>
    </source>
</reference>
<keyword evidence="6 8" id="KW-0175">Coiled coil</keyword>
<evidence type="ECO:0000256" key="6">
    <source>
        <dbReference type="ARBA" id="ARBA00023054"/>
    </source>
</evidence>
<dbReference type="OrthoDB" id="2130750at2759"/>
<evidence type="ECO:0000256" key="8">
    <source>
        <dbReference type="SAM" id="Coils"/>
    </source>
</evidence>
<evidence type="ECO:0000259" key="10">
    <source>
        <dbReference type="PROSITE" id="PS50245"/>
    </source>
</evidence>
<evidence type="ECO:0000313" key="12">
    <source>
        <dbReference type="Proteomes" id="UP000054097"/>
    </source>
</evidence>
<dbReference type="GO" id="GO:0005814">
    <property type="term" value="C:centriole"/>
    <property type="evidence" value="ECO:0007669"/>
    <property type="project" value="UniProtKB-SubCell"/>
</dbReference>
<dbReference type="GO" id="GO:0000743">
    <property type="term" value="P:nuclear migration involved in conjugation with cellular fusion"/>
    <property type="evidence" value="ECO:0007669"/>
    <property type="project" value="TreeGrafter"/>
</dbReference>
<feature type="coiled-coil region" evidence="8">
    <location>
        <begin position="922"/>
        <end position="1022"/>
    </location>
</feature>
<feature type="coiled-coil region" evidence="8">
    <location>
        <begin position="241"/>
        <end position="567"/>
    </location>
</feature>
<evidence type="ECO:0000256" key="9">
    <source>
        <dbReference type="SAM" id="MobiDB-lite"/>
    </source>
</evidence>
<feature type="compositionally biased region" description="Polar residues" evidence="9">
    <location>
        <begin position="130"/>
        <end position="144"/>
    </location>
</feature>
<dbReference type="PANTHER" id="PTHR18916">
    <property type="entry name" value="DYNACTIN 1-RELATED MICROTUBULE-BINDING"/>
    <property type="match status" value="1"/>
</dbReference>
<keyword evidence="3" id="KW-0963">Cytoplasm</keyword>
<proteinExistence type="inferred from homology"/>
<evidence type="ECO:0000256" key="3">
    <source>
        <dbReference type="ARBA" id="ARBA00022490"/>
    </source>
</evidence>
<dbReference type="InterPro" id="IPR036859">
    <property type="entry name" value="CAP-Gly_dom_sf"/>
</dbReference>
<dbReference type="GO" id="GO:0051301">
    <property type="term" value="P:cell division"/>
    <property type="evidence" value="ECO:0007669"/>
    <property type="project" value="UniProtKB-KW"/>
</dbReference>
<dbReference type="GO" id="GO:0005874">
    <property type="term" value="C:microtubule"/>
    <property type="evidence" value="ECO:0007669"/>
    <property type="project" value="UniProtKB-KW"/>
</dbReference>
<dbReference type="GO" id="GO:0000132">
    <property type="term" value="P:establishment of mitotic spindle orientation"/>
    <property type="evidence" value="ECO:0007669"/>
    <property type="project" value="TreeGrafter"/>
</dbReference>
<evidence type="ECO:0000256" key="5">
    <source>
        <dbReference type="ARBA" id="ARBA00023017"/>
    </source>
</evidence>
<feature type="compositionally biased region" description="Polar residues" evidence="9">
    <location>
        <begin position="94"/>
        <end position="118"/>
    </location>
</feature>
<sequence length="1237" mass="137813">MASFDIPIGTLAEATAGSSTVRGVVKFCGPTAFQPGRWVGMELSEPRGKNDGSVAGRRYFTCKMNYGIFVKFSQVKIIEAAPSGPSSAKPSRPTSVQLSRNATGTPVTKSSQTKTVQSPEPAEKHPPQTPQRSGTTRVQPSTARTPLVIPKPATPVRLDSPVEESPIQPPVRSAPSPQLPSPKIPSPSLPRPRVTSTTSLSEEQELRTKIRTLEARRADDVRHIRELETRLADAEAFVSLRPRLQAKLNQLQQDSLQTRRELQDQATELQAAEARLVQASEDLEMAILDKEMEKEKAEAAEQELDDMKEQLAVCQVELNVLKEHGAASGKPGDASDGKFTLAYIQLERQNERLKEALVRLRDLSQEAEQDQRRRIADLEKELAASEEMQSEFDTTLQRLANADVQIDSLKQQLDDAMGAEDMLVQLTERNLLLGEKIEEMRVVIEDLEALKDLNDELEENHIETEKALQEDIEAKEAQLREASRKIGDLEEAVLDYDQTINQFRELATQLTSELDTLRAEHRNAQSVSEIAATQTATVMSLNLKLQSTAAKSQAKTIELELQNLKTRQANELLSIIQPYLPQIYVESDGDSTNTYLLFKRMAAKADLLNVTLAERYSLPESLNGHVTEPLIGICEMRGRIAALSILCKRFASTLRRCEPNTFLTIGRIYSEINPLERRLDTHIDLLKREEFRSLECVTDVTKISNQFEHLSELYLPGTDFDLGERELGLALSLDHDIDFFASAMAWTKTSLLEIFKDDDIDNELGDEELEVELIAPLQKILDQCRNVRTVARKLVKRVEDLTNDSSALKPIFVPRLSHLTGPQGLMELALKFGVQLAQQVRLYVIEVKEKKDALKLTRILASVRSSAGEIKAGGGTGSWQTAGELLSQLQREAADVLSLATESDSVMKITGTAPWVLRVDEIKSMAAVNVDAERKIVQLNEEMQELVRGIKNRDQTINEGVVKIQLMERRAEGSKRQADALTDLEDQLSKAKKQEKAYEEAMEQLQTDLDALEQENGRLKQSLSAPDRQTSGMPQNIDYELGAPIEGNNLEASHLLEQIESLRGAVRFLRTENGYLKGQDLLKEIQSLPSLGPAPYGHTPQLPYVTADGADEIDSDDPLKTGGHAVHTKGKNGDDQPRLNKEEAAGGVHAKGEKASSSSLQALSTESKVLYRELLEYSASAKLIDLEALERERNQGWMPQRKTAAYQLWERKREGDRLKKQVQGLRLHTARLVRIGG</sequence>
<dbReference type="Pfam" id="PF01302">
    <property type="entry name" value="CAP_GLY"/>
    <property type="match status" value="1"/>
</dbReference>
<dbReference type="PROSITE" id="PS00845">
    <property type="entry name" value="CAP_GLY_1"/>
    <property type="match status" value="1"/>
</dbReference>
<feature type="compositionally biased region" description="Pro residues" evidence="9">
    <location>
        <begin position="177"/>
        <end position="190"/>
    </location>
</feature>
<feature type="region of interest" description="Disordered" evidence="9">
    <location>
        <begin position="82"/>
        <end position="203"/>
    </location>
</feature>
<feature type="compositionally biased region" description="Low complexity" evidence="9">
    <location>
        <begin position="82"/>
        <end position="93"/>
    </location>
</feature>
<dbReference type="GO" id="GO:0030286">
    <property type="term" value="C:dynein complex"/>
    <property type="evidence" value="ECO:0007669"/>
    <property type="project" value="UniProtKB-KW"/>
</dbReference>
<dbReference type="InterPro" id="IPR000938">
    <property type="entry name" value="CAP-Gly_domain"/>
</dbReference>
<evidence type="ECO:0000313" key="11">
    <source>
        <dbReference type="EMBL" id="KIM33741.1"/>
    </source>
</evidence>
<reference evidence="11 12" key="1">
    <citation type="submission" date="2014-04" db="EMBL/GenBank/DDBJ databases">
        <authorList>
            <consortium name="DOE Joint Genome Institute"/>
            <person name="Kuo A."/>
            <person name="Zuccaro A."/>
            <person name="Kohler A."/>
            <person name="Nagy L.G."/>
            <person name="Floudas D."/>
            <person name="Copeland A."/>
            <person name="Barry K.W."/>
            <person name="Cichocki N."/>
            <person name="Veneault-Fourrey C."/>
            <person name="LaButti K."/>
            <person name="Lindquist E.A."/>
            <person name="Lipzen A."/>
            <person name="Lundell T."/>
            <person name="Morin E."/>
            <person name="Murat C."/>
            <person name="Sun H."/>
            <person name="Tunlid A."/>
            <person name="Henrissat B."/>
            <person name="Grigoriev I.V."/>
            <person name="Hibbett D.S."/>
            <person name="Martin F."/>
            <person name="Nordberg H.P."/>
            <person name="Cantor M.N."/>
            <person name="Hua S.X."/>
        </authorList>
    </citation>
    <scope>NUCLEOTIDE SEQUENCE [LARGE SCALE GENOMIC DNA]</scope>
    <source>
        <strain evidence="11 12">MAFF 305830</strain>
    </source>
</reference>
<dbReference type="AlphaFoldDB" id="A0A0C3BQM6"/>
<dbReference type="GO" id="GO:0005819">
    <property type="term" value="C:spindle"/>
    <property type="evidence" value="ECO:0007669"/>
    <property type="project" value="UniProtKB-SubCell"/>
</dbReference>
<dbReference type="SMART" id="SM01052">
    <property type="entry name" value="CAP_GLY"/>
    <property type="match status" value="1"/>
</dbReference>
<comment type="subcellular location">
    <subcellularLocation>
        <location evidence="1">Cytoplasm</location>
        <location evidence="1">Cytoskeleton</location>
    </subcellularLocation>
</comment>
<dbReference type="GO" id="GO:0051286">
    <property type="term" value="C:cell tip"/>
    <property type="evidence" value="ECO:0007669"/>
    <property type="project" value="TreeGrafter"/>
</dbReference>
<protein>
    <recommendedName>
        <fullName evidence="10">CAP-Gly domain-containing protein</fullName>
    </recommendedName>
</protein>
<accession>A0A0C3BQM6</accession>
<dbReference type="SUPFAM" id="SSF74924">
    <property type="entry name" value="Cap-Gly domain"/>
    <property type="match status" value="1"/>
</dbReference>
<dbReference type="GO" id="GO:0005816">
    <property type="term" value="C:spindle pole body"/>
    <property type="evidence" value="ECO:0007669"/>
    <property type="project" value="TreeGrafter"/>
</dbReference>
<feature type="domain" description="CAP-Gly" evidence="10">
    <location>
        <begin position="29"/>
        <end position="71"/>
    </location>
</feature>
<name>A0A0C3BQM6_SERVB</name>
<keyword evidence="12" id="KW-1185">Reference proteome</keyword>
<dbReference type="STRING" id="933852.A0A0C3BQM6"/>
<keyword evidence="5" id="KW-0243">Dynein</keyword>
<keyword evidence="7" id="KW-0206">Cytoskeleton</keyword>
<evidence type="ECO:0000256" key="1">
    <source>
        <dbReference type="ARBA" id="ARBA00004245"/>
    </source>
</evidence>
<dbReference type="PROSITE" id="PS50245">
    <property type="entry name" value="CAP_GLY_2"/>
    <property type="match status" value="1"/>
</dbReference>